<dbReference type="SMART" id="SM00179">
    <property type="entry name" value="EGF_CA"/>
    <property type="match status" value="8"/>
</dbReference>
<feature type="signal peptide" evidence="6">
    <location>
        <begin position="1"/>
        <end position="18"/>
    </location>
</feature>
<feature type="disulfide bond" evidence="3">
    <location>
        <begin position="219"/>
        <end position="228"/>
    </location>
</feature>
<dbReference type="Pfam" id="PF00008">
    <property type="entry name" value="EGF"/>
    <property type="match status" value="4"/>
</dbReference>
<proteinExistence type="predicted"/>
<dbReference type="InterPro" id="IPR051830">
    <property type="entry name" value="NOTCH_homolog"/>
</dbReference>
<feature type="domain" description="EGF-like" evidence="7">
    <location>
        <begin position="926"/>
        <end position="963"/>
    </location>
</feature>
<keyword evidence="1 3" id="KW-0245">EGF-like domain</keyword>
<dbReference type="CDD" id="cd00054">
    <property type="entry name" value="EGF_CA"/>
    <property type="match status" value="3"/>
</dbReference>
<feature type="disulfide bond" evidence="3">
    <location>
        <begin position="386"/>
        <end position="395"/>
    </location>
</feature>
<keyword evidence="6" id="KW-0732">Signal</keyword>
<evidence type="ECO:0000313" key="9">
    <source>
        <dbReference type="Proteomes" id="UP000827092"/>
    </source>
</evidence>
<dbReference type="PROSITE" id="PS01186">
    <property type="entry name" value="EGF_2"/>
    <property type="match status" value="5"/>
</dbReference>
<dbReference type="FunFam" id="2.10.25.10:FF:000063">
    <property type="entry name" value="Slit guidance ligand 2"/>
    <property type="match status" value="2"/>
</dbReference>
<dbReference type="InterPro" id="IPR000152">
    <property type="entry name" value="EGF-type_Asp/Asn_hydroxyl_site"/>
</dbReference>
<keyword evidence="5" id="KW-0472">Membrane</keyword>
<feature type="domain" description="EGF-like" evidence="7">
    <location>
        <begin position="974"/>
        <end position="1005"/>
    </location>
</feature>
<dbReference type="PROSITE" id="PS01187">
    <property type="entry name" value="EGF_CA"/>
    <property type="match status" value="1"/>
</dbReference>
<dbReference type="AlphaFoldDB" id="A0AAV6VBA4"/>
<evidence type="ECO:0000256" key="4">
    <source>
        <dbReference type="SAM" id="MobiDB-lite"/>
    </source>
</evidence>
<evidence type="ECO:0000313" key="8">
    <source>
        <dbReference type="EMBL" id="KAG8193641.1"/>
    </source>
</evidence>
<evidence type="ECO:0000256" key="1">
    <source>
        <dbReference type="ARBA" id="ARBA00022536"/>
    </source>
</evidence>
<dbReference type="Gene3D" id="2.90.20.10">
    <property type="entry name" value="Plasmodium vivax P25 domain"/>
    <property type="match status" value="2"/>
</dbReference>
<organism evidence="8 9">
    <name type="scientific">Oedothorax gibbosus</name>
    <dbReference type="NCBI Taxonomy" id="931172"/>
    <lineage>
        <taxon>Eukaryota</taxon>
        <taxon>Metazoa</taxon>
        <taxon>Ecdysozoa</taxon>
        <taxon>Arthropoda</taxon>
        <taxon>Chelicerata</taxon>
        <taxon>Arachnida</taxon>
        <taxon>Araneae</taxon>
        <taxon>Araneomorphae</taxon>
        <taxon>Entelegynae</taxon>
        <taxon>Araneoidea</taxon>
        <taxon>Linyphiidae</taxon>
        <taxon>Erigoninae</taxon>
        <taxon>Oedothorax</taxon>
    </lineage>
</organism>
<keyword evidence="9" id="KW-1185">Reference proteome</keyword>
<protein>
    <recommendedName>
        <fullName evidence="7">EGF-like domain-containing protein</fullName>
    </recommendedName>
</protein>
<sequence length="1078" mass="119516">MIINKILIGLCLISGVICLEKSTVSDVAVTENSSPNDESTTGNVLTDVDTDGDVILTSGPELPELETEDDSANATTLNATEDIKETTIITLPTTTELVTIPVEIHVSPCASNPCKNGGLCQEDPSSNVPYQCNCTSGYTGTHCQVSDHCTIDDSGNLCRKGACAYDKDGVERSCKCFFGMFWDKDENECKEDHAPCIPNPCLNNGTCFADEEDQFKCSCKQGYEGSVCDIKNWCMGGDVCENGVCTLNLETGIKLCKCNDGFFWNESIWECDDNEPPCIPNPCQNNGTCEPLENGTSNWKCECTSEYTGPACEIKDWCTSFVDGEVCANGICEVMEGSRKCKCNSGFYLDEMTQTCKEILNPCMPNPCFHDGICMPLSEVDYNCTCSDGYVGYRCTDLDYCVLDGGNAFCGDADCWNDPQLKLFFCSCDDNQYFDYTNRTCVDVDFCPLMKCAENEICKESTCRCDDDYEWNNSTGKCEPQLCDPDTCPIKDLICTQYPGTMEYRCSCEQGYAFNGTHCNEGANCVFPNLNSCNQICKILDKDTACSCLEEFFEMTDDNRTCIPTFTNKTCEKKACSKGTCVVTEDSEMCVCNPGYIEQDGSCVDLCSAGQLPIGFCPNNLCEATDIGFRCKCEGKYTLSDDRTTCTVRQVCQEGEIGWSTCSAHNAECMEDWITTEGYTCQCLDNQIKNPNGDCRDACNDAENQKMCSDLRAECDSTMGEVTCKCPPYFQKFQKGKVCNKPVSNSYALSLPLNHEAYKKVKLINTMQRTSSESVFDTDLIKVQKDVTSTLKSLLPGLLQTHILNCRENKNYILCKFEMQFSSVSDVDLKRLKLSENCLTVKDSISKCLLPPSLILQRIFVDDIVSYKKADPCDADIKDELCGSDTVCVSSMSKQSFNCTCKDGFEPRNRLYPFRNTESYIENCRDVDECLDPLACPHHMKCRNTIGSYTCSCKARYMLKDTANPNGGCVEICNPNPCLHGHCSSVGDHDFECSCDAGYSGLLCNLRDENFKKAWKNTIIVGAVLGGALLVTLILSFVYTSRLKKRKYSDAPDRMLYGTEMTDRRNIDSGTINNAFQK</sequence>
<gene>
    <name evidence="8" type="ORF">JTE90_024006</name>
</gene>
<dbReference type="GO" id="GO:0005509">
    <property type="term" value="F:calcium ion binding"/>
    <property type="evidence" value="ECO:0007669"/>
    <property type="project" value="InterPro"/>
</dbReference>
<feature type="transmembrane region" description="Helical" evidence="5">
    <location>
        <begin position="1019"/>
        <end position="1039"/>
    </location>
</feature>
<evidence type="ECO:0000256" key="6">
    <source>
        <dbReference type="SAM" id="SignalP"/>
    </source>
</evidence>
<feature type="domain" description="EGF-like" evidence="7">
    <location>
        <begin position="274"/>
        <end position="313"/>
    </location>
</feature>
<dbReference type="PROSITE" id="PS00010">
    <property type="entry name" value="ASX_HYDROXYL"/>
    <property type="match status" value="1"/>
</dbReference>
<dbReference type="InterPro" id="IPR000742">
    <property type="entry name" value="EGF"/>
</dbReference>
<dbReference type="SUPFAM" id="SSF57196">
    <property type="entry name" value="EGF/Laminin"/>
    <property type="match status" value="5"/>
</dbReference>
<feature type="domain" description="EGF-like" evidence="7">
    <location>
        <begin position="192"/>
        <end position="229"/>
    </location>
</feature>
<feature type="disulfide bond" evidence="3">
    <location>
        <begin position="995"/>
        <end position="1004"/>
    </location>
</feature>
<keyword evidence="5" id="KW-0812">Transmembrane</keyword>
<evidence type="ECO:0000256" key="2">
    <source>
        <dbReference type="ARBA" id="ARBA00023157"/>
    </source>
</evidence>
<dbReference type="InterPro" id="IPR018097">
    <property type="entry name" value="EGF_Ca-bd_CS"/>
</dbReference>
<keyword evidence="2 3" id="KW-1015">Disulfide bond</keyword>
<comment type="caution">
    <text evidence="3">Lacks conserved residue(s) required for the propagation of feature annotation.</text>
</comment>
<feature type="domain" description="EGF-like" evidence="7">
    <location>
        <begin position="105"/>
        <end position="144"/>
    </location>
</feature>
<keyword evidence="5" id="KW-1133">Transmembrane helix</keyword>
<dbReference type="PANTHER" id="PTHR24033:SF151">
    <property type="entry name" value="NOTCH 2"/>
    <property type="match status" value="1"/>
</dbReference>
<dbReference type="Gene3D" id="2.10.25.10">
    <property type="entry name" value="Laminin"/>
    <property type="match status" value="7"/>
</dbReference>
<reference evidence="8 9" key="1">
    <citation type="journal article" date="2022" name="Nat. Ecol. Evol.">
        <title>A masculinizing supergene underlies an exaggerated male reproductive morph in a spider.</title>
        <authorList>
            <person name="Hendrickx F."/>
            <person name="De Corte Z."/>
            <person name="Sonet G."/>
            <person name="Van Belleghem S.M."/>
            <person name="Kostlbacher S."/>
            <person name="Vangestel C."/>
        </authorList>
    </citation>
    <scope>NUCLEOTIDE SEQUENCE [LARGE SCALE GENOMIC DNA]</scope>
    <source>
        <strain evidence="8">W744_W776</strain>
    </source>
</reference>
<evidence type="ECO:0000256" key="3">
    <source>
        <dbReference type="PROSITE-ProRule" id="PRU00076"/>
    </source>
</evidence>
<dbReference type="InterPro" id="IPR049883">
    <property type="entry name" value="NOTCH1_EGF-like"/>
</dbReference>
<dbReference type="SMART" id="SM00181">
    <property type="entry name" value="EGF"/>
    <property type="match status" value="16"/>
</dbReference>
<evidence type="ECO:0000259" key="7">
    <source>
        <dbReference type="PROSITE" id="PS50026"/>
    </source>
</evidence>
<dbReference type="EMBL" id="JAFNEN010000116">
    <property type="protein sequence ID" value="KAG8193641.1"/>
    <property type="molecule type" value="Genomic_DNA"/>
</dbReference>
<accession>A0AAV6VBA4</accession>
<comment type="caution">
    <text evidence="8">The sequence shown here is derived from an EMBL/GenBank/DDBJ whole genome shotgun (WGS) entry which is preliminary data.</text>
</comment>
<feature type="compositionally biased region" description="Polar residues" evidence="4">
    <location>
        <begin position="30"/>
        <end position="44"/>
    </location>
</feature>
<feature type="chain" id="PRO_5043652898" description="EGF-like domain-containing protein" evidence="6">
    <location>
        <begin position="19"/>
        <end position="1078"/>
    </location>
</feature>
<dbReference type="Proteomes" id="UP000827092">
    <property type="component" value="Unassembled WGS sequence"/>
</dbReference>
<feature type="disulfide bond" evidence="3">
    <location>
        <begin position="134"/>
        <end position="143"/>
    </location>
</feature>
<dbReference type="InterPro" id="IPR001881">
    <property type="entry name" value="EGF-like_Ca-bd_dom"/>
</dbReference>
<evidence type="ECO:0000256" key="5">
    <source>
        <dbReference type="SAM" id="Phobius"/>
    </source>
</evidence>
<name>A0AAV6VBA4_9ARAC</name>
<feature type="disulfide bond" evidence="3">
    <location>
        <begin position="303"/>
        <end position="312"/>
    </location>
</feature>
<dbReference type="PROSITE" id="PS00022">
    <property type="entry name" value="EGF_1"/>
    <property type="match status" value="5"/>
</dbReference>
<feature type="domain" description="EGF-like" evidence="7">
    <location>
        <begin position="359"/>
        <end position="396"/>
    </location>
</feature>
<dbReference type="Pfam" id="PF07645">
    <property type="entry name" value="EGF_CA"/>
    <property type="match status" value="1"/>
</dbReference>
<dbReference type="PANTHER" id="PTHR24033">
    <property type="entry name" value="EGF-LIKE DOMAIN-CONTAINING PROTEIN"/>
    <property type="match status" value="1"/>
</dbReference>
<feature type="region of interest" description="Disordered" evidence="4">
    <location>
        <begin position="30"/>
        <end position="51"/>
    </location>
</feature>
<dbReference type="PROSITE" id="PS50026">
    <property type="entry name" value="EGF_3"/>
    <property type="match status" value="6"/>
</dbReference>